<keyword evidence="1" id="KW-1133">Transmembrane helix</keyword>
<accession>A0ABS1HLR5</accession>
<dbReference type="Proteomes" id="UP000605676">
    <property type="component" value="Unassembled WGS sequence"/>
</dbReference>
<protein>
    <submittedName>
        <fullName evidence="2">Uncharacterized protein</fullName>
    </submittedName>
</protein>
<feature type="transmembrane region" description="Helical" evidence="1">
    <location>
        <begin position="180"/>
        <end position="197"/>
    </location>
</feature>
<reference evidence="2 3" key="1">
    <citation type="submission" date="2021-01" db="EMBL/GenBank/DDBJ databases">
        <title>Carboxyliciviraga sp.nov., isolated from coastal sediments.</title>
        <authorList>
            <person name="Lu D."/>
            <person name="Zhang T."/>
        </authorList>
    </citation>
    <scope>NUCLEOTIDE SEQUENCE [LARGE SCALE GENOMIC DNA]</scope>
    <source>
        <strain evidence="2 3">N1Y132</strain>
    </source>
</reference>
<evidence type="ECO:0000313" key="2">
    <source>
        <dbReference type="EMBL" id="MBK3518482.1"/>
    </source>
</evidence>
<keyword evidence="1" id="KW-0472">Membrane</keyword>
<organism evidence="2 3">
    <name type="scientific">Carboxylicivirga marina</name>
    <dbReference type="NCBI Taxonomy" id="2800988"/>
    <lineage>
        <taxon>Bacteria</taxon>
        <taxon>Pseudomonadati</taxon>
        <taxon>Bacteroidota</taxon>
        <taxon>Bacteroidia</taxon>
        <taxon>Marinilabiliales</taxon>
        <taxon>Marinilabiliaceae</taxon>
        <taxon>Carboxylicivirga</taxon>
    </lineage>
</organism>
<feature type="transmembrane region" description="Helical" evidence="1">
    <location>
        <begin position="97"/>
        <end position="119"/>
    </location>
</feature>
<dbReference type="EMBL" id="JAENRR010000035">
    <property type="protein sequence ID" value="MBK3518482.1"/>
    <property type="molecule type" value="Genomic_DNA"/>
</dbReference>
<proteinExistence type="predicted"/>
<keyword evidence="1" id="KW-0812">Transmembrane</keyword>
<evidence type="ECO:0000313" key="3">
    <source>
        <dbReference type="Proteomes" id="UP000605676"/>
    </source>
</evidence>
<feature type="transmembrane region" description="Helical" evidence="1">
    <location>
        <begin position="67"/>
        <end position="91"/>
    </location>
</feature>
<evidence type="ECO:0000256" key="1">
    <source>
        <dbReference type="SAM" id="Phobius"/>
    </source>
</evidence>
<dbReference type="RefSeq" id="WP_200465710.1">
    <property type="nucleotide sequence ID" value="NZ_JAENRR010000035.1"/>
</dbReference>
<feature type="transmembrane region" description="Helical" evidence="1">
    <location>
        <begin position="25"/>
        <end position="46"/>
    </location>
</feature>
<comment type="caution">
    <text evidence="2">The sequence shown here is derived from an EMBL/GenBank/DDBJ whole genome shotgun (WGS) entry which is preliminary data.</text>
</comment>
<name>A0ABS1HLR5_9BACT</name>
<feature type="transmembrane region" description="Helical" evidence="1">
    <location>
        <begin position="139"/>
        <end position="160"/>
    </location>
</feature>
<keyword evidence="3" id="KW-1185">Reference proteome</keyword>
<gene>
    <name evidence="2" type="ORF">JIV24_14150</name>
</gene>
<sequence>MTFENLDLYLGYDQYAHDLMQGNKISIQGAIMSYGVMIVLACVNVLEKIFIENSKLRLRLLKATVTVVLIYLSNWGIFEILGIRVFSLYYYPRGIPAPMLGLGTIGYVTFILLVFEGFFKTKLFSTIKRLVVKLTGDSLYKNIGWTMFIFNIFWIIRSVHFFLAYNYNIGIFYTFAKPDWVLFLNMIIGLIGVYIGLKIIRKRLSVGIWGMIDLVLLIGSGLVEYHVGYY</sequence>
<feature type="transmembrane region" description="Helical" evidence="1">
    <location>
        <begin position="204"/>
        <end position="223"/>
    </location>
</feature>